<evidence type="ECO:0000256" key="5">
    <source>
        <dbReference type="ARBA" id="ARBA00022692"/>
    </source>
</evidence>
<keyword evidence="9 12" id="KW-0472">Membrane</keyword>
<evidence type="ECO:0008006" key="15">
    <source>
        <dbReference type="Google" id="ProtNLM"/>
    </source>
</evidence>
<feature type="region of interest" description="Disordered" evidence="11">
    <location>
        <begin position="1"/>
        <end position="34"/>
    </location>
</feature>
<evidence type="ECO:0000256" key="1">
    <source>
        <dbReference type="ARBA" id="ARBA00004394"/>
    </source>
</evidence>
<dbReference type="InterPro" id="IPR022751">
    <property type="entry name" value="Alpha_mannosyltransferase"/>
</dbReference>
<evidence type="ECO:0000256" key="9">
    <source>
        <dbReference type="ARBA" id="ARBA00023136"/>
    </source>
</evidence>
<dbReference type="SUPFAM" id="SSF53448">
    <property type="entry name" value="Nucleotide-diphospho-sugar transferases"/>
    <property type="match status" value="1"/>
</dbReference>
<dbReference type="GO" id="GO:0000026">
    <property type="term" value="F:alpha-1,2-mannosyltransferase activity"/>
    <property type="evidence" value="ECO:0007669"/>
    <property type="project" value="TreeGrafter"/>
</dbReference>
<dbReference type="Proteomes" id="UP001162060">
    <property type="component" value="Unassembled WGS sequence"/>
</dbReference>
<dbReference type="GO" id="GO:0046354">
    <property type="term" value="P:mannan biosynthetic process"/>
    <property type="evidence" value="ECO:0007669"/>
    <property type="project" value="TreeGrafter"/>
</dbReference>
<accession>A0AAV1TWA1</accession>
<dbReference type="PANTHER" id="PTHR31646">
    <property type="entry name" value="ALPHA-1,2-MANNOSYLTRANSFERASE MNN2"/>
    <property type="match status" value="1"/>
</dbReference>
<comment type="similarity">
    <text evidence="3">Belongs to the MNN1/MNT family.</text>
</comment>
<dbReference type="Gene3D" id="3.90.550.10">
    <property type="entry name" value="Spore Coat Polysaccharide Biosynthesis Protein SpsA, Chain A"/>
    <property type="match status" value="1"/>
</dbReference>
<dbReference type="EMBL" id="CAKLBY020000101">
    <property type="protein sequence ID" value="CAK7926555.1"/>
    <property type="molecule type" value="Genomic_DNA"/>
</dbReference>
<evidence type="ECO:0000256" key="3">
    <source>
        <dbReference type="ARBA" id="ARBA00009105"/>
    </source>
</evidence>
<sequence>MLRPASTALPSHVPVSRSPTTHVSSSSPSDLTSSRRWHSSNWLLLFYVILTLYAAAVFYSFVMYPKFTPPSVRFQENQKLGDVSTLLLFRHDKLDAGSGSVIPIAEEKVNELDVATDRTELEQDETANVDSLEIEEDADFVEEVVGRNATSRSPASAKPSAMASTAPFVSLGPVDLQGSGALNAPMLVDGTVDLPSNQPHRIRNLKCVGWRQTGDCSASGTHEPTLDMDCNQSLHAGLSGYCEMLDKDTGESIRVMELNCSTLRDRVVFSCAQATEFPNIGLLAQNVYENALAQNTTDPSKLLGNLGTGDGVVMVVYPKLAASVFASVNVLRSYNCTLPIELWILQSEATHTPSMGAALKALQQRFSDVTVETIIDPTIVRFSTKIYAIQHSKFENVLFLDADNVPVRDPTFLFSSQEYLEHGAVFWPDFWHPDNTMFGIHRKSLLWTLVDLPFVDMFEQESGQILINRKRAALALEVLAFFASHYPNYFNRLNLAYGDKDLYRLAWMKAHASFYMMPFLPASAGSVLGTNSKIFCGMTMVQFDFDGDVLFLHRNAKKLGSSVDHHDSPLWTHLQTFKWERPLAGDDDATTSNLTAVQRMRSYEDVKQMFRITFRGKDKRFKEIDFCYGATLDFVENFELTRFEDLPFANLEQELIGYAHEAQLLMA</sequence>
<comment type="subcellular location">
    <subcellularLocation>
        <location evidence="10">Endomembrane system</location>
        <topology evidence="10">Single-pass membrane protein</topology>
    </subcellularLocation>
    <subcellularLocation>
        <location evidence="1">Golgi apparatus membrane</location>
    </subcellularLocation>
    <subcellularLocation>
        <location evidence="2">Membrane</location>
        <topology evidence="2">Single-pass type II membrane protein</topology>
    </subcellularLocation>
</comment>
<organism evidence="13 14">
    <name type="scientific">Peronospora matthiolae</name>
    <dbReference type="NCBI Taxonomy" id="2874970"/>
    <lineage>
        <taxon>Eukaryota</taxon>
        <taxon>Sar</taxon>
        <taxon>Stramenopiles</taxon>
        <taxon>Oomycota</taxon>
        <taxon>Peronosporomycetes</taxon>
        <taxon>Peronosporales</taxon>
        <taxon>Peronosporaceae</taxon>
        <taxon>Peronospora</taxon>
    </lineage>
</organism>
<evidence type="ECO:0000313" key="14">
    <source>
        <dbReference type="Proteomes" id="UP001162060"/>
    </source>
</evidence>
<feature type="compositionally biased region" description="Low complexity" evidence="11">
    <location>
        <begin position="13"/>
        <end position="34"/>
    </location>
</feature>
<dbReference type="AlphaFoldDB" id="A0AAV1TWA1"/>
<evidence type="ECO:0000256" key="11">
    <source>
        <dbReference type="SAM" id="MobiDB-lite"/>
    </source>
</evidence>
<reference evidence="13" key="1">
    <citation type="submission" date="2024-01" db="EMBL/GenBank/DDBJ databases">
        <authorList>
            <person name="Webb A."/>
        </authorList>
    </citation>
    <scope>NUCLEOTIDE SEQUENCE</scope>
    <source>
        <strain evidence="13">Pm1</strain>
    </source>
</reference>
<evidence type="ECO:0000256" key="2">
    <source>
        <dbReference type="ARBA" id="ARBA00004606"/>
    </source>
</evidence>
<gene>
    <name evidence="13" type="ORF">PM001_LOCUS11705</name>
</gene>
<dbReference type="GO" id="GO:0000139">
    <property type="term" value="C:Golgi membrane"/>
    <property type="evidence" value="ECO:0007669"/>
    <property type="project" value="UniProtKB-SubCell"/>
</dbReference>
<keyword evidence="6" id="KW-0735">Signal-anchor</keyword>
<keyword evidence="7 12" id="KW-1133">Transmembrane helix</keyword>
<evidence type="ECO:0000256" key="4">
    <source>
        <dbReference type="ARBA" id="ARBA00022679"/>
    </source>
</evidence>
<evidence type="ECO:0000256" key="8">
    <source>
        <dbReference type="ARBA" id="ARBA00023034"/>
    </source>
</evidence>
<evidence type="ECO:0000256" key="12">
    <source>
        <dbReference type="SAM" id="Phobius"/>
    </source>
</evidence>
<dbReference type="InterPro" id="IPR029044">
    <property type="entry name" value="Nucleotide-diphossugar_trans"/>
</dbReference>
<evidence type="ECO:0000256" key="7">
    <source>
        <dbReference type="ARBA" id="ARBA00022989"/>
    </source>
</evidence>
<proteinExistence type="inferred from homology"/>
<name>A0AAV1TWA1_9STRA</name>
<feature type="transmembrane region" description="Helical" evidence="12">
    <location>
        <begin position="42"/>
        <end position="64"/>
    </location>
</feature>
<dbReference type="PANTHER" id="PTHR31646:SF1">
    <property type="entry name" value="ALPHA-1,2-MANNOSYLTRANSFERASE MNN2"/>
    <property type="match status" value="1"/>
</dbReference>
<keyword evidence="5 12" id="KW-0812">Transmembrane</keyword>
<comment type="caution">
    <text evidence="13">The sequence shown here is derived from an EMBL/GenBank/DDBJ whole genome shotgun (WGS) entry which is preliminary data.</text>
</comment>
<dbReference type="Pfam" id="PF11051">
    <property type="entry name" value="Mannosyl_trans3"/>
    <property type="match status" value="1"/>
</dbReference>
<keyword evidence="4" id="KW-0808">Transferase</keyword>
<evidence type="ECO:0000256" key="10">
    <source>
        <dbReference type="ARBA" id="ARBA00037847"/>
    </source>
</evidence>
<protein>
    <recommendedName>
        <fullName evidence="15">Nucleotide-diphospho-sugar transferase</fullName>
    </recommendedName>
</protein>
<keyword evidence="8" id="KW-0333">Golgi apparatus</keyword>
<evidence type="ECO:0000256" key="6">
    <source>
        <dbReference type="ARBA" id="ARBA00022968"/>
    </source>
</evidence>
<evidence type="ECO:0000313" key="13">
    <source>
        <dbReference type="EMBL" id="CAK7926555.1"/>
    </source>
</evidence>